<evidence type="ECO:0000313" key="11">
    <source>
        <dbReference type="EMBL" id="EED67465.1"/>
    </source>
</evidence>
<dbReference type="EMBL" id="AAUJ02000001">
    <property type="protein sequence ID" value="EED67442.1"/>
    <property type="molecule type" value="Genomic_DNA"/>
</dbReference>
<evidence type="ECO:0000313" key="14">
    <source>
        <dbReference type="Proteomes" id="UP000003039"/>
    </source>
</evidence>
<gene>
    <name evidence="2" type="ORF">CtesDRAFT_PD0923</name>
    <name evidence="3" type="ORF">CtesDRAFT_PD2013</name>
    <name evidence="4" type="ORF">CtesDRAFT_PD2049</name>
    <name evidence="5" type="ORF">CtesDRAFT_PD2097</name>
    <name evidence="6" type="ORF">CtesDRAFT_PD2322</name>
    <name evidence="7" type="ORF">CtesDRAFT_PD2360</name>
    <name evidence="8" type="ORF">CtesDRAFT_PD2388</name>
    <name evidence="9" type="ORF">CtesDRAFT_PD2396</name>
    <name evidence="10" type="ORF">CtesDRAFT_PD2400</name>
    <name evidence="11" type="ORF">CtesDRAFT_PD2411</name>
    <name evidence="12" type="ORF">CtesDRAFT_PD4209</name>
    <name evidence="13" type="ORF">CtesDRAFT_PD4214</name>
</gene>
<dbReference type="GO" id="GO:0003676">
    <property type="term" value="F:nucleic acid binding"/>
    <property type="evidence" value="ECO:0007669"/>
    <property type="project" value="InterPro"/>
</dbReference>
<evidence type="ECO:0000259" key="1">
    <source>
        <dbReference type="PROSITE" id="PS50994"/>
    </source>
</evidence>
<sequence>MRGLYPVSLACEVLEVSASGYFNWLRRRQASRSGPSGRHSDEALLAHIRAIHAEVKGEYGWPRMHKELLARGIRVGKDRVRKLMKQHGIKAKTKRKFVVTTDSRHNLPVAPDLVQRRFNPQGPNQLWSGDITYIATDEGWLYLAAVIDLFGRQVVGWSLQPHMQTSLVKDALAMAWWRRRPAAGLIFHSDRGSQYCSGEFQAILRAWGMRSSMSRKGNCWDNAPTESFWGRLKTASVHGQKFATREQARQAVMDWMAFYNHRRLHSSLGYLSPMQFEQRWYEAQRKKAA</sequence>
<dbReference type="AlphaFoldDB" id="B7WQS2"/>
<organism evidence="3 14">
    <name type="scientific">Comamonas testosteroni (strain DSM 14576 / KF-1)</name>
    <name type="common">Pseudomonas testosteroni</name>
    <dbReference type="NCBI Taxonomy" id="399795"/>
    <lineage>
        <taxon>Bacteria</taxon>
        <taxon>Pseudomonadati</taxon>
        <taxon>Pseudomonadota</taxon>
        <taxon>Betaproteobacteria</taxon>
        <taxon>Burkholderiales</taxon>
        <taxon>Comamonadaceae</taxon>
        <taxon>Comamonas</taxon>
    </lineage>
</organism>
<dbReference type="InterPro" id="IPR036397">
    <property type="entry name" value="RNaseH_sf"/>
</dbReference>
<evidence type="ECO:0000313" key="4">
    <source>
        <dbReference type="EMBL" id="EED67103.1"/>
    </source>
</evidence>
<accession>B7WQS2</accession>
<dbReference type="Pfam" id="PF00665">
    <property type="entry name" value="rve"/>
    <property type="match status" value="1"/>
</dbReference>
<evidence type="ECO:0000313" key="5">
    <source>
        <dbReference type="EMBL" id="EED67151.1"/>
    </source>
</evidence>
<comment type="caution">
    <text evidence="3">The sequence shown here is derived from an EMBL/GenBank/DDBJ whole genome shotgun (WGS) entry which is preliminary data.</text>
</comment>
<reference evidence="3" key="2">
    <citation type="submission" date="2009-01" db="EMBL/GenBank/DDBJ databases">
        <authorList>
            <consortium name="US DOE Joint Genome Institute (JGI-PGF)"/>
            <person name="Lucas S."/>
            <person name="Copeland A."/>
            <person name="Lapidus A."/>
            <person name="Glavina del Rio T."/>
            <person name="Dalin E."/>
            <person name="Tice H."/>
            <person name="Bruce D."/>
            <person name="Goodwin L."/>
            <person name="Pitluck S."/>
            <person name="LaButti K.M."/>
            <person name="Lowry S."/>
            <person name="Sun H."/>
            <person name="Larimer F."/>
            <person name="Land M.L."/>
            <person name="Hauser L."/>
            <person name="Kjelleberg S."/>
            <person name="Cook A."/>
            <person name="Knepper T.P."/>
            <person name="Fischer K."/>
            <person name="Schleheck D."/>
            <person name="Richardson P."/>
        </authorList>
    </citation>
    <scope>NUCLEOTIDE SEQUENCE</scope>
    <source>
        <strain evidence="3">KF-1</strain>
    </source>
</reference>
<dbReference type="EMBL" id="AAUJ02000001">
    <property type="protein sequence ID" value="EED67103.1"/>
    <property type="molecule type" value="Genomic_DNA"/>
</dbReference>
<dbReference type="EMBL" id="AAUJ02000001">
    <property type="protein sequence ID" value="EED67414.1"/>
    <property type="molecule type" value="Genomic_DNA"/>
</dbReference>
<dbReference type="EMBL" id="AAUJ02000001">
    <property type="protein sequence ID" value="EED67376.1"/>
    <property type="molecule type" value="Genomic_DNA"/>
</dbReference>
<dbReference type="EMBL" id="AAUJ02000001">
    <property type="protein sequence ID" value="EED67454.1"/>
    <property type="molecule type" value="Genomic_DNA"/>
</dbReference>
<dbReference type="InterPro" id="IPR001584">
    <property type="entry name" value="Integrase_cat-core"/>
</dbReference>
<evidence type="ECO:0000313" key="3">
    <source>
        <dbReference type="EMBL" id="EED67067.1"/>
    </source>
</evidence>
<dbReference type="Pfam" id="PF13276">
    <property type="entry name" value="HTH_21"/>
    <property type="match status" value="1"/>
</dbReference>
<dbReference type="NCBIfam" id="NF033516">
    <property type="entry name" value="transpos_IS3"/>
    <property type="match status" value="1"/>
</dbReference>
<evidence type="ECO:0000313" key="6">
    <source>
        <dbReference type="EMBL" id="EED67376.1"/>
    </source>
</evidence>
<dbReference type="eggNOG" id="COG2801">
    <property type="taxonomic scope" value="Bacteria"/>
</dbReference>
<feature type="domain" description="Integrase catalytic" evidence="1">
    <location>
        <begin position="119"/>
        <end position="281"/>
    </location>
</feature>
<evidence type="ECO:0000313" key="8">
    <source>
        <dbReference type="EMBL" id="EED67442.1"/>
    </source>
</evidence>
<dbReference type="PANTHER" id="PTHR46889:SF4">
    <property type="entry name" value="TRANSPOSASE INSO FOR INSERTION SEQUENCE ELEMENT IS911B-RELATED"/>
    <property type="match status" value="1"/>
</dbReference>
<evidence type="ECO:0000313" key="7">
    <source>
        <dbReference type="EMBL" id="EED67414.1"/>
    </source>
</evidence>
<reference evidence="3 14" key="1">
    <citation type="journal article" date="2004" name="Appl. Environ. Microbiol.">
        <title>Mineralization of individual congeners of linear alkylbenzenesulfonate by defined pairs of heterotrophic bacteria.</title>
        <authorList>
            <person name="Schleheck D."/>
            <person name="Knepper T.P."/>
            <person name="Fischer K."/>
            <person name="Cook A.M."/>
        </authorList>
    </citation>
    <scope>NUCLEOTIDE SEQUENCE [LARGE SCALE GENOMIC DNA]</scope>
    <source>
        <strain evidence="14">DSM 14576 / KF-1</strain>
        <strain evidence="3">KF-1</strain>
    </source>
</reference>
<dbReference type="Proteomes" id="UP000003039">
    <property type="component" value="Unassembled WGS sequence"/>
</dbReference>
<evidence type="ECO:0000313" key="10">
    <source>
        <dbReference type="EMBL" id="EED67454.1"/>
    </source>
</evidence>
<dbReference type="InterPro" id="IPR012337">
    <property type="entry name" value="RNaseH-like_sf"/>
</dbReference>
<dbReference type="PANTHER" id="PTHR46889">
    <property type="entry name" value="TRANSPOSASE INSF FOR INSERTION SEQUENCE IS3B-RELATED"/>
    <property type="match status" value="1"/>
</dbReference>
<dbReference type="EMBL" id="AAUJ02000001">
    <property type="protein sequence ID" value="EED67465.1"/>
    <property type="molecule type" value="Genomic_DNA"/>
</dbReference>
<protein>
    <submittedName>
        <fullName evidence="3">Integrase catalytic region</fullName>
    </submittedName>
</protein>
<evidence type="ECO:0000313" key="9">
    <source>
        <dbReference type="EMBL" id="EED67450.1"/>
    </source>
</evidence>
<dbReference type="PROSITE" id="PS50994">
    <property type="entry name" value="INTEGRASE"/>
    <property type="match status" value="1"/>
</dbReference>
<evidence type="ECO:0000313" key="2">
    <source>
        <dbReference type="EMBL" id="EED65977.1"/>
    </source>
</evidence>
<proteinExistence type="predicted"/>
<dbReference type="EMBL" id="AAUJ02000001">
    <property type="protein sequence ID" value="EED67067.1"/>
    <property type="molecule type" value="Genomic_DNA"/>
</dbReference>
<dbReference type="Pfam" id="PF13333">
    <property type="entry name" value="rve_2"/>
    <property type="match status" value="1"/>
</dbReference>
<dbReference type="InterPro" id="IPR048020">
    <property type="entry name" value="Transpos_IS3"/>
</dbReference>
<name>B7WQS2_COMTK</name>
<dbReference type="EMBL" id="AAUJ02000001">
    <property type="protein sequence ID" value="EED69261.1"/>
    <property type="molecule type" value="Genomic_DNA"/>
</dbReference>
<evidence type="ECO:0000313" key="13">
    <source>
        <dbReference type="EMBL" id="EED69266.1"/>
    </source>
</evidence>
<dbReference type="EMBL" id="AAUJ02000001">
    <property type="protein sequence ID" value="EED69266.1"/>
    <property type="molecule type" value="Genomic_DNA"/>
</dbReference>
<dbReference type="Gene3D" id="3.30.420.10">
    <property type="entry name" value="Ribonuclease H-like superfamily/Ribonuclease H"/>
    <property type="match status" value="1"/>
</dbReference>
<dbReference type="InterPro" id="IPR025948">
    <property type="entry name" value="HTH-like_dom"/>
</dbReference>
<dbReference type="InterPro" id="IPR050900">
    <property type="entry name" value="Transposase_IS3/IS150/IS904"/>
</dbReference>
<dbReference type="EMBL" id="AAUJ02000001">
    <property type="protein sequence ID" value="EED67450.1"/>
    <property type="molecule type" value="Genomic_DNA"/>
</dbReference>
<dbReference type="SUPFAM" id="SSF53098">
    <property type="entry name" value="Ribonuclease H-like"/>
    <property type="match status" value="1"/>
</dbReference>
<dbReference type="EMBL" id="AAUJ02000001">
    <property type="protein sequence ID" value="EED67151.1"/>
    <property type="molecule type" value="Genomic_DNA"/>
</dbReference>
<dbReference type="EMBL" id="AAUJ02000001">
    <property type="protein sequence ID" value="EED65977.1"/>
    <property type="molecule type" value="Genomic_DNA"/>
</dbReference>
<dbReference type="GO" id="GO:0015074">
    <property type="term" value="P:DNA integration"/>
    <property type="evidence" value="ECO:0007669"/>
    <property type="project" value="InterPro"/>
</dbReference>
<evidence type="ECO:0000313" key="12">
    <source>
        <dbReference type="EMBL" id="EED69261.1"/>
    </source>
</evidence>